<evidence type="ECO:0000313" key="2">
    <source>
        <dbReference type="EMBL" id="VDP71985.1"/>
    </source>
</evidence>
<evidence type="ECO:0000256" key="1">
    <source>
        <dbReference type="SAM" id="MobiDB-lite"/>
    </source>
</evidence>
<feature type="region of interest" description="Disordered" evidence="1">
    <location>
        <begin position="561"/>
        <end position="594"/>
    </location>
</feature>
<gene>
    <name evidence="2" type="ORF">ECPE_LOCUS4229</name>
</gene>
<reference evidence="4" key="1">
    <citation type="submission" date="2016-06" db="UniProtKB">
        <authorList>
            <consortium name="WormBaseParasite"/>
        </authorList>
    </citation>
    <scope>IDENTIFICATION</scope>
</reference>
<dbReference type="SUPFAM" id="SSF56059">
    <property type="entry name" value="Glutathione synthetase ATP-binding domain-like"/>
    <property type="match status" value="1"/>
</dbReference>
<protein>
    <submittedName>
        <fullName evidence="4">Tubulin--tyrosine ligase-like protein 9</fullName>
    </submittedName>
</protein>
<name>A0A183AB94_9TREM</name>
<keyword evidence="3" id="KW-1185">Reference proteome</keyword>
<dbReference type="PANTHER" id="PTHR46810">
    <property type="entry name" value="INACTIVE POLYGLYCYLASE TTLL10"/>
    <property type="match status" value="1"/>
</dbReference>
<dbReference type="AlphaFoldDB" id="A0A183AB94"/>
<proteinExistence type="predicted"/>
<dbReference type="PANTHER" id="PTHR46810:SF1">
    <property type="entry name" value="INACTIVE POLYGLYCYLASE TTLL10"/>
    <property type="match status" value="1"/>
</dbReference>
<feature type="region of interest" description="Disordered" evidence="1">
    <location>
        <begin position="240"/>
        <end position="269"/>
    </location>
</feature>
<reference evidence="2 3" key="2">
    <citation type="submission" date="2018-11" db="EMBL/GenBank/DDBJ databases">
        <authorList>
            <consortium name="Pathogen Informatics"/>
        </authorList>
    </citation>
    <scope>NUCLEOTIDE SEQUENCE [LARGE SCALE GENOMIC DNA]</scope>
    <source>
        <strain evidence="2 3">Egypt</strain>
    </source>
</reference>
<dbReference type="Pfam" id="PF03133">
    <property type="entry name" value="TTL"/>
    <property type="match status" value="1"/>
</dbReference>
<dbReference type="OrthoDB" id="202825at2759"/>
<feature type="compositionally biased region" description="Basic and acidic residues" evidence="1">
    <location>
        <begin position="259"/>
        <end position="269"/>
    </location>
</feature>
<accession>A0A183AB94</accession>
<dbReference type="PROSITE" id="PS51221">
    <property type="entry name" value="TTL"/>
    <property type="match status" value="1"/>
</dbReference>
<dbReference type="Gene3D" id="3.30.470.20">
    <property type="entry name" value="ATP-grasp fold, B domain"/>
    <property type="match status" value="1"/>
</dbReference>
<evidence type="ECO:0000313" key="3">
    <source>
        <dbReference type="Proteomes" id="UP000272942"/>
    </source>
</evidence>
<feature type="compositionally biased region" description="Polar residues" evidence="1">
    <location>
        <begin position="246"/>
        <end position="258"/>
    </location>
</feature>
<dbReference type="EMBL" id="UZAN01041104">
    <property type="protein sequence ID" value="VDP71985.1"/>
    <property type="molecule type" value="Genomic_DNA"/>
</dbReference>
<dbReference type="InterPro" id="IPR027752">
    <property type="entry name" value="TTLL10"/>
</dbReference>
<organism evidence="4">
    <name type="scientific">Echinostoma caproni</name>
    <dbReference type="NCBI Taxonomy" id="27848"/>
    <lineage>
        <taxon>Eukaryota</taxon>
        <taxon>Metazoa</taxon>
        <taxon>Spiralia</taxon>
        <taxon>Lophotrochozoa</taxon>
        <taxon>Platyhelminthes</taxon>
        <taxon>Trematoda</taxon>
        <taxon>Digenea</taxon>
        <taxon>Plagiorchiida</taxon>
        <taxon>Echinostomata</taxon>
        <taxon>Echinostomatoidea</taxon>
        <taxon>Echinostomatidae</taxon>
        <taxon>Echinostoma</taxon>
    </lineage>
</organism>
<dbReference type="WBParaSite" id="ECPE_0000423701-mRNA-1">
    <property type="protein sequence ID" value="ECPE_0000423701-mRNA-1"/>
    <property type="gene ID" value="ECPE_0000423701"/>
</dbReference>
<dbReference type="InterPro" id="IPR004344">
    <property type="entry name" value="TTL/TTLL_fam"/>
</dbReference>
<evidence type="ECO:0000313" key="4">
    <source>
        <dbReference type="WBParaSite" id="ECPE_0000423701-mRNA-1"/>
    </source>
</evidence>
<dbReference type="GO" id="GO:0070737">
    <property type="term" value="F:protein-glycine ligase activity, elongating"/>
    <property type="evidence" value="ECO:0007669"/>
    <property type="project" value="TreeGrafter"/>
</dbReference>
<dbReference type="Proteomes" id="UP000272942">
    <property type="component" value="Unassembled WGS sequence"/>
</dbReference>
<sequence length="594" mass="67330">MWISKPIGWNQGKGIFLVRDLDSFNEHLEKRDQEAKASPSGIPARIVQKYIENPLLLDGRKFDIRCYMLIANSMPYLVLYHPGYVRLSMHQYSSGDPNLLTHLTNQYIQKKDPNYVEVKNDTVWTIDRLNDYVNKHYKEEKKLPENWVQSVLQWRIQRIIYQVFLAVKNRLATRIGLFQLFGLDFMLDQEMRPWLLEVNSNPAMATNCDVLKDVLPDLIQKTIHITLECFEKAKHEKPLLPLTGNLHPNSGTQTTHSSSPDRGKLDESKQSISAGNILRTWIVPRYKPPILPVNAATDQRSNAALSTRLQNIPNDTLKNTVDSATGQGPPKTIPLQAFGITVHSQHCQNARVSGQETINQSFVQKSALSDKRPFEQSLRRYAPMNTQLANNKTISTSINTKRLTGEVVPLTRTVPSCQPSSSLIFISPPQVRKGLLLRPQAFDHESSEASLEFEKPHESPACVVEAEKLLTLIIDSEEENYQEMRNSVPVSHQEGLQTRTKGSLLNRAREPVPMACIQLVAKSNYRSVRPRFTPNAANGSPNSSRESRLLVNPFNGKIIPKNERNFLPDIPNHKSNQKLPKSARRAHSPEDRGS</sequence>